<evidence type="ECO:0000259" key="1">
    <source>
        <dbReference type="Pfam" id="PF24746"/>
    </source>
</evidence>
<name>A0A0F9KAX8_9ZZZZ</name>
<reference evidence="2" key="1">
    <citation type="journal article" date="2015" name="Nature">
        <title>Complex archaea that bridge the gap between prokaryotes and eukaryotes.</title>
        <authorList>
            <person name="Spang A."/>
            <person name="Saw J.H."/>
            <person name="Jorgensen S.L."/>
            <person name="Zaremba-Niedzwiedzka K."/>
            <person name="Martijn J."/>
            <person name="Lind A.E."/>
            <person name="van Eijk R."/>
            <person name="Schleper C."/>
            <person name="Guy L."/>
            <person name="Ettema T.J."/>
        </authorList>
    </citation>
    <scope>NUCLEOTIDE SEQUENCE</scope>
</reference>
<organism evidence="2">
    <name type="scientific">marine sediment metagenome</name>
    <dbReference type="NCBI Taxonomy" id="412755"/>
    <lineage>
        <taxon>unclassified sequences</taxon>
        <taxon>metagenomes</taxon>
        <taxon>ecological metagenomes</taxon>
    </lineage>
</organism>
<evidence type="ECO:0000313" key="2">
    <source>
        <dbReference type="EMBL" id="KKM79319.1"/>
    </source>
</evidence>
<comment type="caution">
    <text evidence="2">The sequence shown here is derived from an EMBL/GenBank/DDBJ whole genome shotgun (WGS) entry which is preliminary data.</text>
</comment>
<dbReference type="Pfam" id="PF24746">
    <property type="entry name" value="DUF7694"/>
    <property type="match status" value="1"/>
</dbReference>
<feature type="domain" description="DUF7694" evidence="1">
    <location>
        <begin position="18"/>
        <end position="78"/>
    </location>
</feature>
<proteinExistence type="predicted"/>
<dbReference type="InterPro" id="IPR056111">
    <property type="entry name" value="DUF7694"/>
</dbReference>
<gene>
    <name evidence="2" type="ORF">LCGC14_1351120</name>
</gene>
<accession>A0A0F9KAX8</accession>
<dbReference type="EMBL" id="LAZR01008350">
    <property type="protein sequence ID" value="KKM79319.1"/>
    <property type="molecule type" value="Genomic_DNA"/>
</dbReference>
<dbReference type="AlphaFoldDB" id="A0A0F9KAX8"/>
<sequence length="79" mass="9259">MSKPKEGVFTLGDCRAIVSIDNGHWHLSISHASRYPTFDEIRDARYELLPNDITVAMLYPPKEEYINLHNNCFHLWEIK</sequence>
<protein>
    <recommendedName>
        <fullName evidence="1">DUF7694 domain-containing protein</fullName>
    </recommendedName>
</protein>